<dbReference type="InParanoid" id="A0A251SUN5"/>
<dbReference type="AlphaFoldDB" id="A0A251SUN5"/>
<name>A0A251SUN5_HELAN</name>
<evidence type="ECO:0000313" key="2">
    <source>
        <dbReference type="Proteomes" id="UP000215914"/>
    </source>
</evidence>
<organism evidence="1 2">
    <name type="scientific">Helianthus annuus</name>
    <name type="common">Common sunflower</name>
    <dbReference type="NCBI Taxonomy" id="4232"/>
    <lineage>
        <taxon>Eukaryota</taxon>
        <taxon>Viridiplantae</taxon>
        <taxon>Streptophyta</taxon>
        <taxon>Embryophyta</taxon>
        <taxon>Tracheophyta</taxon>
        <taxon>Spermatophyta</taxon>
        <taxon>Magnoliopsida</taxon>
        <taxon>eudicotyledons</taxon>
        <taxon>Gunneridae</taxon>
        <taxon>Pentapetalae</taxon>
        <taxon>asterids</taxon>
        <taxon>campanulids</taxon>
        <taxon>Asterales</taxon>
        <taxon>Asteraceae</taxon>
        <taxon>Asteroideae</taxon>
        <taxon>Heliantheae alliance</taxon>
        <taxon>Heliantheae</taxon>
        <taxon>Helianthus</taxon>
    </lineage>
</organism>
<evidence type="ECO:0000313" key="1">
    <source>
        <dbReference type="EMBL" id="OTG02253.1"/>
    </source>
</evidence>
<sequence length="63" mass="6231">MFVAFVRNKNLKVENVVCVINMKCPKKKGSGSAADGWADLVADGSAGSAADGSAGSVANGSDG</sequence>
<dbReference type="EMBL" id="CM007902">
    <property type="protein sequence ID" value="OTG02253.1"/>
    <property type="molecule type" value="Genomic_DNA"/>
</dbReference>
<proteinExistence type="predicted"/>
<protein>
    <submittedName>
        <fullName evidence="1">Uncharacterized protein</fullName>
    </submittedName>
</protein>
<dbReference type="Proteomes" id="UP000215914">
    <property type="component" value="Chromosome 13"/>
</dbReference>
<gene>
    <name evidence="1" type="ORF">HannXRQ_Chr13g0410971</name>
</gene>
<keyword evidence="2" id="KW-1185">Reference proteome</keyword>
<accession>A0A251SUN5</accession>
<reference evidence="2" key="1">
    <citation type="journal article" date="2017" name="Nature">
        <title>The sunflower genome provides insights into oil metabolism, flowering and Asterid evolution.</title>
        <authorList>
            <person name="Badouin H."/>
            <person name="Gouzy J."/>
            <person name="Grassa C.J."/>
            <person name="Murat F."/>
            <person name="Staton S.E."/>
            <person name="Cottret L."/>
            <person name="Lelandais-Briere C."/>
            <person name="Owens G.L."/>
            <person name="Carrere S."/>
            <person name="Mayjonade B."/>
            <person name="Legrand L."/>
            <person name="Gill N."/>
            <person name="Kane N.C."/>
            <person name="Bowers J.E."/>
            <person name="Hubner S."/>
            <person name="Bellec A."/>
            <person name="Berard A."/>
            <person name="Berges H."/>
            <person name="Blanchet N."/>
            <person name="Boniface M.C."/>
            <person name="Brunel D."/>
            <person name="Catrice O."/>
            <person name="Chaidir N."/>
            <person name="Claudel C."/>
            <person name="Donnadieu C."/>
            <person name="Faraut T."/>
            <person name="Fievet G."/>
            <person name="Helmstetter N."/>
            <person name="King M."/>
            <person name="Knapp S.J."/>
            <person name="Lai Z."/>
            <person name="Le Paslier M.C."/>
            <person name="Lippi Y."/>
            <person name="Lorenzon L."/>
            <person name="Mandel J.R."/>
            <person name="Marage G."/>
            <person name="Marchand G."/>
            <person name="Marquand E."/>
            <person name="Bret-Mestries E."/>
            <person name="Morien E."/>
            <person name="Nambeesan S."/>
            <person name="Nguyen T."/>
            <person name="Pegot-Espagnet P."/>
            <person name="Pouilly N."/>
            <person name="Raftis F."/>
            <person name="Sallet E."/>
            <person name="Schiex T."/>
            <person name="Thomas J."/>
            <person name="Vandecasteele C."/>
            <person name="Vares D."/>
            <person name="Vear F."/>
            <person name="Vautrin S."/>
            <person name="Crespi M."/>
            <person name="Mangin B."/>
            <person name="Burke J.M."/>
            <person name="Salse J."/>
            <person name="Munos S."/>
            <person name="Vincourt P."/>
            <person name="Rieseberg L.H."/>
            <person name="Langlade N.B."/>
        </authorList>
    </citation>
    <scope>NUCLEOTIDE SEQUENCE [LARGE SCALE GENOMIC DNA]</scope>
    <source>
        <strain evidence="2">cv. SF193</strain>
    </source>
</reference>